<dbReference type="InterPro" id="IPR000504">
    <property type="entry name" value="RRM_dom"/>
</dbReference>
<dbReference type="GO" id="GO:0003723">
    <property type="term" value="F:RNA binding"/>
    <property type="evidence" value="ECO:0007669"/>
    <property type="project" value="UniProtKB-UniRule"/>
</dbReference>
<keyword evidence="5" id="KW-1185">Reference proteome</keyword>
<dbReference type="SUPFAM" id="SSF54928">
    <property type="entry name" value="RNA-binding domain, RBD"/>
    <property type="match status" value="1"/>
</dbReference>
<evidence type="ECO:0000313" key="5">
    <source>
        <dbReference type="Proteomes" id="UP001497623"/>
    </source>
</evidence>
<organism evidence="4 5">
    <name type="scientific">Meganyctiphanes norvegica</name>
    <name type="common">Northern krill</name>
    <name type="synonym">Thysanopoda norvegica</name>
    <dbReference type="NCBI Taxonomy" id="48144"/>
    <lineage>
        <taxon>Eukaryota</taxon>
        <taxon>Metazoa</taxon>
        <taxon>Ecdysozoa</taxon>
        <taxon>Arthropoda</taxon>
        <taxon>Crustacea</taxon>
        <taxon>Multicrustacea</taxon>
        <taxon>Malacostraca</taxon>
        <taxon>Eumalacostraca</taxon>
        <taxon>Eucarida</taxon>
        <taxon>Euphausiacea</taxon>
        <taxon>Euphausiidae</taxon>
        <taxon>Meganyctiphanes</taxon>
    </lineage>
</organism>
<dbReference type="Gene3D" id="3.30.70.330">
    <property type="match status" value="1"/>
</dbReference>
<evidence type="ECO:0000256" key="2">
    <source>
        <dbReference type="PROSITE-ProRule" id="PRU00176"/>
    </source>
</evidence>
<keyword evidence="1 2" id="KW-0694">RNA-binding</keyword>
<dbReference type="AlphaFoldDB" id="A0AAV2R7B4"/>
<dbReference type="InterPro" id="IPR012677">
    <property type="entry name" value="Nucleotide-bd_a/b_plait_sf"/>
</dbReference>
<dbReference type="EMBL" id="CAXKWB010015971">
    <property type="protein sequence ID" value="CAL4114974.1"/>
    <property type="molecule type" value="Genomic_DNA"/>
</dbReference>
<reference evidence="4 5" key="1">
    <citation type="submission" date="2024-05" db="EMBL/GenBank/DDBJ databases">
        <authorList>
            <person name="Wallberg A."/>
        </authorList>
    </citation>
    <scope>NUCLEOTIDE SEQUENCE [LARGE SCALE GENOMIC DNA]</scope>
</reference>
<gene>
    <name evidence="4" type="ORF">MNOR_LOCUS20561</name>
</gene>
<dbReference type="Pfam" id="PF13893">
    <property type="entry name" value="RRM_5"/>
    <property type="match status" value="1"/>
</dbReference>
<dbReference type="SMART" id="SM00360">
    <property type="entry name" value="RRM"/>
    <property type="match status" value="1"/>
</dbReference>
<dbReference type="InterPro" id="IPR035979">
    <property type="entry name" value="RBD_domain_sf"/>
</dbReference>
<evidence type="ECO:0000256" key="1">
    <source>
        <dbReference type="ARBA" id="ARBA00022884"/>
    </source>
</evidence>
<dbReference type="Proteomes" id="UP001497623">
    <property type="component" value="Unassembled WGS sequence"/>
</dbReference>
<dbReference type="CDD" id="cd12421">
    <property type="entry name" value="RRM1_PTBP1_hnRNPL_like"/>
    <property type="match status" value="1"/>
</dbReference>
<sequence length="149" mass="16724">MASLSPASSSHVDNHNDESITKKVRLEPASPSCVVHIRQVPNEATEADIIQLAFRFGKVGNIIMLKGKNQALLEMANKDSAIKLVNYCSNNPLRIYGRQIYVQFSKHQELKTSRPNSIPQSLMSMEIKPPILNRPLLKQPVEMGFQRNS</sequence>
<evidence type="ECO:0000259" key="3">
    <source>
        <dbReference type="PROSITE" id="PS50102"/>
    </source>
</evidence>
<comment type="caution">
    <text evidence="4">The sequence shown here is derived from an EMBL/GenBank/DDBJ whole genome shotgun (WGS) entry which is preliminary data.</text>
</comment>
<dbReference type="PANTHER" id="PTHR15592">
    <property type="entry name" value="MATRIN 3/NUCLEAR PROTEIN 220-RELATED"/>
    <property type="match status" value="1"/>
</dbReference>
<protein>
    <recommendedName>
        <fullName evidence="3">RRM domain-containing protein</fullName>
    </recommendedName>
</protein>
<evidence type="ECO:0000313" key="4">
    <source>
        <dbReference type="EMBL" id="CAL4114974.1"/>
    </source>
</evidence>
<feature type="non-terminal residue" evidence="4">
    <location>
        <position position="149"/>
    </location>
</feature>
<name>A0AAV2R7B4_MEGNR</name>
<proteinExistence type="predicted"/>
<dbReference type="PROSITE" id="PS50102">
    <property type="entry name" value="RRM"/>
    <property type="match status" value="1"/>
</dbReference>
<feature type="domain" description="RRM" evidence="3">
    <location>
        <begin position="33"/>
        <end position="107"/>
    </location>
</feature>
<accession>A0AAV2R7B4</accession>